<dbReference type="GO" id="GO:0006281">
    <property type="term" value="P:DNA repair"/>
    <property type="evidence" value="ECO:0007669"/>
    <property type="project" value="InterPro"/>
</dbReference>
<evidence type="ECO:0000313" key="1">
    <source>
        <dbReference type="EMBL" id="RHB29423.1"/>
    </source>
</evidence>
<comment type="caution">
    <text evidence="1">The sequence shown here is derived from an EMBL/GenBank/DDBJ whole genome shotgun (WGS) entry which is preliminary data.</text>
</comment>
<dbReference type="EMBL" id="QSGO01000032">
    <property type="protein sequence ID" value="RHB29423.1"/>
    <property type="molecule type" value="Genomic_DNA"/>
</dbReference>
<name>A0A413V773_9BACE</name>
<accession>A0A413V773</accession>
<dbReference type="GO" id="GO:0000287">
    <property type="term" value="F:magnesium ion binding"/>
    <property type="evidence" value="ECO:0007669"/>
    <property type="project" value="InterPro"/>
</dbReference>
<dbReference type="SUPFAM" id="SSF103084">
    <property type="entry name" value="Holliday junction resolvase RusA"/>
    <property type="match status" value="1"/>
</dbReference>
<dbReference type="GO" id="GO:0006310">
    <property type="term" value="P:DNA recombination"/>
    <property type="evidence" value="ECO:0007669"/>
    <property type="project" value="InterPro"/>
</dbReference>
<proteinExistence type="predicted"/>
<sequence>MPYTLMFIREPVSVNSSAKHTVYEAELLELLKNKYQLAKGKKTLIPKGEALYVQMFYFCKRRCGRDIDNILKYTIDSFRKYLYKDDSQISYVLSQAIVLEDNKVVPIDTNGMDDEALLTLTDFMFTDQRDWTSCTYFECGRKNEKFHHFNLEDLWK</sequence>
<organism evidence="1 2">
    <name type="scientific">Bacteroides nordii</name>
    <dbReference type="NCBI Taxonomy" id="291645"/>
    <lineage>
        <taxon>Bacteria</taxon>
        <taxon>Pseudomonadati</taxon>
        <taxon>Bacteroidota</taxon>
        <taxon>Bacteroidia</taxon>
        <taxon>Bacteroidales</taxon>
        <taxon>Bacteroidaceae</taxon>
        <taxon>Bacteroides</taxon>
    </lineage>
</organism>
<dbReference type="InterPro" id="IPR008822">
    <property type="entry name" value="Endonuclease_RusA-like"/>
</dbReference>
<dbReference type="Proteomes" id="UP000284379">
    <property type="component" value="Unassembled WGS sequence"/>
</dbReference>
<gene>
    <name evidence="1" type="ORF">DW888_19865</name>
</gene>
<dbReference type="AlphaFoldDB" id="A0A413V773"/>
<dbReference type="RefSeq" id="WP_122202312.1">
    <property type="nucleotide sequence ID" value="NZ_CABJFV010000032.1"/>
</dbReference>
<evidence type="ECO:0000313" key="2">
    <source>
        <dbReference type="Proteomes" id="UP000284379"/>
    </source>
</evidence>
<protein>
    <submittedName>
        <fullName evidence="1">RusA family crossover junction endodeoxyribonuclease</fullName>
    </submittedName>
</protein>
<reference evidence="1 2" key="1">
    <citation type="submission" date="2018-08" db="EMBL/GenBank/DDBJ databases">
        <title>A genome reference for cultivated species of the human gut microbiota.</title>
        <authorList>
            <person name="Zou Y."/>
            <person name="Xue W."/>
            <person name="Luo G."/>
        </authorList>
    </citation>
    <scope>NUCLEOTIDE SEQUENCE [LARGE SCALE GENOMIC DNA]</scope>
    <source>
        <strain evidence="1 2">AM40-30BH</strain>
    </source>
</reference>
<dbReference type="Pfam" id="PF05866">
    <property type="entry name" value="RusA"/>
    <property type="match status" value="1"/>
</dbReference>
<dbReference type="InterPro" id="IPR036614">
    <property type="entry name" value="RusA-like_sf"/>
</dbReference>
<dbReference type="Gene3D" id="3.30.1330.70">
    <property type="entry name" value="Holliday junction resolvase RusA"/>
    <property type="match status" value="1"/>
</dbReference>